<evidence type="ECO:0000256" key="1">
    <source>
        <dbReference type="ARBA" id="ARBA00023027"/>
    </source>
</evidence>
<evidence type="ECO:0000313" key="3">
    <source>
        <dbReference type="EMBL" id="RMX63194.1"/>
    </source>
</evidence>
<gene>
    <name evidence="3" type="ORF">DD238_007221</name>
</gene>
<dbReference type="PRINTS" id="PR00411">
    <property type="entry name" value="PNDRDTASEI"/>
</dbReference>
<dbReference type="EMBL" id="QLLG01000437">
    <property type="protein sequence ID" value="RMX63194.1"/>
    <property type="molecule type" value="Genomic_DNA"/>
</dbReference>
<dbReference type="Gene3D" id="3.50.50.60">
    <property type="entry name" value="FAD/NAD(P)-binding domain"/>
    <property type="match status" value="2"/>
</dbReference>
<dbReference type="Gene3D" id="3.30.390.30">
    <property type="match status" value="1"/>
</dbReference>
<dbReference type="GO" id="GO:0045252">
    <property type="term" value="C:oxoglutarate dehydrogenase complex"/>
    <property type="evidence" value="ECO:0007669"/>
    <property type="project" value="TreeGrafter"/>
</dbReference>
<dbReference type="GO" id="GO:0006103">
    <property type="term" value="P:2-oxoglutarate metabolic process"/>
    <property type="evidence" value="ECO:0007669"/>
    <property type="project" value="TreeGrafter"/>
</dbReference>
<evidence type="ECO:0000313" key="4">
    <source>
        <dbReference type="Proteomes" id="UP000282087"/>
    </source>
</evidence>
<dbReference type="SUPFAM" id="SSF51905">
    <property type="entry name" value="FAD/NAD(P)-binding domain"/>
    <property type="match status" value="1"/>
</dbReference>
<name>A0A3M6V950_9STRA</name>
<dbReference type="AlphaFoldDB" id="A0A3M6V950"/>
<dbReference type="PANTHER" id="PTHR22912:SF223">
    <property type="entry name" value="DIHYDROLIPOYL DEHYDROGENASE 1, MITOCHONDRIAL"/>
    <property type="match status" value="1"/>
</dbReference>
<dbReference type="GO" id="GO:0005739">
    <property type="term" value="C:mitochondrion"/>
    <property type="evidence" value="ECO:0007669"/>
    <property type="project" value="TreeGrafter"/>
</dbReference>
<dbReference type="InterPro" id="IPR050151">
    <property type="entry name" value="Class-I_Pyr_Nuc-Dis_Oxidored"/>
</dbReference>
<dbReference type="GO" id="GO:0050660">
    <property type="term" value="F:flavin adenine dinucleotide binding"/>
    <property type="evidence" value="ECO:0007669"/>
    <property type="project" value="TreeGrafter"/>
</dbReference>
<keyword evidence="4" id="KW-1185">Reference proteome</keyword>
<organism evidence="3 4">
    <name type="scientific">Peronospora effusa</name>
    <dbReference type="NCBI Taxonomy" id="542832"/>
    <lineage>
        <taxon>Eukaryota</taxon>
        <taxon>Sar</taxon>
        <taxon>Stramenopiles</taxon>
        <taxon>Oomycota</taxon>
        <taxon>Peronosporomycetes</taxon>
        <taxon>Peronosporales</taxon>
        <taxon>Peronosporaceae</taxon>
        <taxon>Peronospora</taxon>
    </lineage>
</organism>
<dbReference type="InterPro" id="IPR036188">
    <property type="entry name" value="FAD/NAD-bd_sf"/>
</dbReference>
<keyword evidence="1" id="KW-0520">NAD</keyword>
<dbReference type="Proteomes" id="UP000282087">
    <property type="component" value="Unassembled WGS sequence"/>
</dbReference>
<dbReference type="PANTHER" id="PTHR22912">
    <property type="entry name" value="DISULFIDE OXIDOREDUCTASE"/>
    <property type="match status" value="1"/>
</dbReference>
<dbReference type="InterPro" id="IPR016156">
    <property type="entry name" value="FAD/NAD-linked_Rdtase_dimer_sf"/>
</dbReference>
<dbReference type="InterPro" id="IPR004099">
    <property type="entry name" value="Pyr_nucl-diS_OxRdtase_dimer"/>
</dbReference>
<dbReference type="GO" id="GO:0004148">
    <property type="term" value="F:dihydrolipoyl dehydrogenase (NADH) activity"/>
    <property type="evidence" value="ECO:0007669"/>
    <property type="project" value="TreeGrafter"/>
</dbReference>
<accession>A0A3M6V950</accession>
<dbReference type="SUPFAM" id="SSF55424">
    <property type="entry name" value="FAD/NAD-linked reductases, dimerisation (C-terminal) domain"/>
    <property type="match status" value="1"/>
</dbReference>
<proteinExistence type="predicted"/>
<dbReference type="Pfam" id="PF02852">
    <property type="entry name" value="Pyr_redox_dim"/>
    <property type="match status" value="1"/>
</dbReference>
<dbReference type="VEuPathDB" id="FungiDB:DD237_003994"/>
<comment type="caution">
    <text evidence="3">The sequence shown here is derived from an EMBL/GenBank/DDBJ whole genome shotgun (WGS) entry which is preliminary data.</text>
</comment>
<sequence length="219" mass="23491">MEFTKLRKMQGLNFSVEVNGHVVKLTTELSKGGDTCTVECDTVLVATGRRAFTTGLGLEQMDIQTDKLGCIKDDDAVRTQGIACVENITSKHGHIKYTVLFLVTSARIQSSIRGQFGGGAKADVVEYNVGTFLLMANICARTVAESDGMVMVLADTKTDKMDSCTSLPRNAGEMISEGVIGIKYGAASEDPGRTCHAHTTLSEAFQESCVAAFDKSITF</sequence>
<reference evidence="3 4" key="1">
    <citation type="submission" date="2018-06" db="EMBL/GenBank/DDBJ databases">
        <title>Comparative genomics of downy mildews reveals potential adaptations to biotrophy.</title>
        <authorList>
            <person name="Fletcher K."/>
            <person name="Klosterman S.J."/>
            <person name="Derevnina L."/>
            <person name="Martin F."/>
            <person name="Koike S."/>
            <person name="Reyes Chin-Wo S."/>
            <person name="Mou B."/>
            <person name="Michelmore R."/>
        </authorList>
    </citation>
    <scope>NUCLEOTIDE SEQUENCE [LARGE SCALE GENOMIC DNA]</scope>
    <source>
        <strain evidence="3 4">R14</strain>
    </source>
</reference>
<protein>
    <recommendedName>
        <fullName evidence="2">Pyridine nucleotide-disulphide oxidoreductase dimerisation domain-containing protein</fullName>
    </recommendedName>
</protein>
<dbReference type="STRING" id="542832.A0A3M6V950"/>
<feature type="domain" description="Pyridine nucleotide-disulphide oxidoreductase dimerisation" evidence="2">
    <location>
        <begin position="120"/>
        <end position="208"/>
    </location>
</feature>
<evidence type="ECO:0000259" key="2">
    <source>
        <dbReference type="Pfam" id="PF02852"/>
    </source>
</evidence>